<feature type="compositionally biased region" description="Low complexity" evidence="1">
    <location>
        <begin position="255"/>
        <end position="289"/>
    </location>
</feature>
<sequence>MGELKKFKKFISYVLASSLLFVGGSFFIATSSYATPLVCNMHTITGDDDGSFQMLLPFYLKLGPTEYDRVYYSTNATVTFGQPDGTFWDYPQTPSVSIAGRDWVSFGPGAYTSYGYNENSFCIEWSVRPFPQSSGPLTQMRLVVNKFSNGNWHGEIITMTDLPADARRGIRYERNQPIVSIEAAFDVGDGGIPIEVEPQPTPSSFTEPPVIPSESPTPTPEPSPTASPEPQPSESPTPTEEPSPQPSEPSPQPSEPVVQPSETSSPSPTPSLSPSESPWQPEEPVVVPSLAPEPEISFPEPEVLIPDESPSPDPDLPSTDLPSDNNITETTDEETASFVEDFTASGSISDAETELLIENFLNDGFISEDEVSGLSDSLTEDGVLTEDEKELLVDVILEQADGNAISTELIDELGLDYEDLPDDQPIMLDNGVILFAEVADALEIWENPSEILGAVFTDPGKALTAVANIGADMTPEQRKESQTIVVASIIVGQVISTTNLITGRIR</sequence>
<accession>A0A6J7WYJ2</accession>
<name>A0A6J7WYJ2_9CAUD</name>
<evidence type="ECO:0000256" key="1">
    <source>
        <dbReference type="SAM" id="MobiDB-lite"/>
    </source>
</evidence>
<gene>
    <name evidence="2" type="ORF">UFOVP359_139</name>
</gene>
<organism evidence="2">
    <name type="scientific">uncultured Caudovirales phage</name>
    <dbReference type="NCBI Taxonomy" id="2100421"/>
    <lineage>
        <taxon>Viruses</taxon>
        <taxon>Duplodnaviria</taxon>
        <taxon>Heunggongvirae</taxon>
        <taxon>Uroviricota</taxon>
        <taxon>Caudoviricetes</taxon>
        <taxon>Peduoviridae</taxon>
        <taxon>Maltschvirus</taxon>
        <taxon>Maltschvirus maltsch</taxon>
    </lineage>
</organism>
<reference evidence="2" key="1">
    <citation type="submission" date="2020-05" db="EMBL/GenBank/DDBJ databases">
        <authorList>
            <person name="Chiriac C."/>
            <person name="Salcher M."/>
            <person name="Ghai R."/>
            <person name="Kavagutti S V."/>
        </authorList>
    </citation>
    <scope>NUCLEOTIDE SEQUENCE</scope>
</reference>
<feature type="region of interest" description="Disordered" evidence="1">
    <location>
        <begin position="189"/>
        <end position="328"/>
    </location>
</feature>
<proteinExistence type="predicted"/>
<dbReference type="PRINTS" id="PR01217">
    <property type="entry name" value="PRICHEXTENSN"/>
</dbReference>
<protein>
    <submittedName>
        <fullName evidence="2">Uncharacterized protein</fullName>
    </submittedName>
</protein>
<feature type="compositionally biased region" description="Pro residues" evidence="1">
    <location>
        <begin position="209"/>
        <end position="254"/>
    </location>
</feature>
<evidence type="ECO:0000313" key="2">
    <source>
        <dbReference type="EMBL" id="CAB5221928.1"/>
    </source>
</evidence>
<dbReference type="EMBL" id="LR798295">
    <property type="protein sequence ID" value="CAB5221928.1"/>
    <property type="molecule type" value="Genomic_DNA"/>
</dbReference>